<proteinExistence type="predicted"/>
<feature type="domain" description="BTB" evidence="2">
    <location>
        <begin position="22"/>
        <end position="93"/>
    </location>
</feature>
<dbReference type="KEGG" id="ker:91105656"/>
<evidence type="ECO:0000256" key="1">
    <source>
        <dbReference type="SAM" id="MobiDB-lite"/>
    </source>
</evidence>
<dbReference type="Gene3D" id="3.30.710.10">
    <property type="entry name" value="Potassium Channel Kv1.1, Chain A"/>
    <property type="match status" value="1"/>
</dbReference>
<gene>
    <name evidence="3" type="ORF">V865_006855</name>
</gene>
<dbReference type="GeneID" id="91105656"/>
<evidence type="ECO:0000313" key="4">
    <source>
        <dbReference type="Proteomes" id="UP001358614"/>
    </source>
</evidence>
<dbReference type="RefSeq" id="XP_066086709.1">
    <property type="nucleotide sequence ID" value="XM_066230612.1"/>
</dbReference>
<dbReference type="PROSITE" id="PS50097">
    <property type="entry name" value="BTB"/>
    <property type="match status" value="1"/>
</dbReference>
<evidence type="ECO:0000313" key="3">
    <source>
        <dbReference type="EMBL" id="WWD08742.1"/>
    </source>
</evidence>
<reference evidence="3 4" key="1">
    <citation type="submission" date="2024-01" db="EMBL/GenBank/DDBJ databases">
        <title>Comparative genomics of Cryptococcus and Kwoniella reveals pathogenesis evolution and contrasting modes of karyotype evolution via chromosome fusion or intercentromeric recombination.</title>
        <authorList>
            <person name="Coelho M.A."/>
            <person name="David-Palma M."/>
            <person name="Shea T."/>
            <person name="Bowers K."/>
            <person name="McGinley-Smith S."/>
            <person name="Mohammad A.W."/>
            <person name="Gnirke A."/>
            <person name="Yurkov A.M."/>
            <person name="Nowrousian M."/>
            <person name="Sun S."/>
            <person name="Cuomo C.A."/>
            <person name="Heitman J."/>
        </authorList>
    </citation>
    <scope>NUCLEOTIDE SEQUENCE [LARGE SCALE GENOMIC DNA]</scope>
    <source>
        <strain evidence="3 4">PYCC6329</strain>
    </source>
</reference>
<protein>
    <recommendedName>
        <fullName evidence="2">BTB domain-containing protein</fullName>
    </recommendedName>
</protein>
<evidence type="ECO:0000259" key="2">
    <source>
        <dbReference type="PROSITE" id="PS50097"/>
    </source>
</evidence>
<dbReference type="EMBL" id="CP144090">
    <property type="protein sequence ID" value="WWD08742.1"/>
    <property type="molecule type" value="Genomic_DNA"/>
</dbReference>
<dbReference type="Pfam" id="PF00651">
    <property type="entry name" value="BTB"/>
    <property type="match status" value="1"/>
</dbReference>
<dbReference type="CDD" id="cd18186">
    <property type="entry name" value="BTB_POZ_ZBTB_KLHL-like"/>
    <property type="match status" value="1"/>
</dbReference>
<dbReference type="InterPro" id="IPR000210">
    <property type="entry name" value="BTB/POZ_dom"/>
</dbReference>
<dbReference type="AlphaFoldDB" id="A0AAX4KR23"/>
<keyword evidence="4" id="KW-1185">Reference proteome</keyword>
<dbReference type="InterPro" id="IPR011333">
    <property type="entry name" value="SKP1/BTB/POZ_sf"/>
</dbReference>
<dbReference type="Proteomes" id="UP001358614">
    <property type="component" value="Chromosome 2"/>
</dbReference>
<name>A0AAX4KR23_9TREE</name>
<accession>A0AAX4KR23</accession>
<organism evidence="3 4">
    <name type="scientific">Kwoniella europaea PYCC6329</name>
    <dbReference type="NCBI Taxonomy" id="1423913"/>
    <lineage>
        <taxon>Eukaryota</taxon>
        <taxon>Fungi</taxon>
        <taxon>Dikarya</taxon>
        <taxon>Basidiomycota</taxon>
        <taxon>Agaricomycotina</taxon>
        <taxon>Tremellomycetes</taxon>
        <taxon>Tremellales</taxon>
        <taxon>Cryptococcaceae</taxon>
        <taxon>Kwoniella</taxon>
    </lineage>
</organism>
<feature type="compositionally biased region" description="Basic and acidic residues" evidence="1">
    <location>
        <begin position="162"/>
        <end position="187"/>
    </location>
</feature>
<feature type="region of interest" description="Disordered" evidence="1">
    <location>
        <begin position="161"/>
        <end position="190"/>
    </location>
</feature>
<sequence>MEQPSKVESDLDFDPTYSDRGADFTLFSSDSVAFKVHKYYLQAHSTVFRDMISNCDLKENHNLLEFTDPQIEHSTTLTIFLNLVYNRQLNLSRDSLGPFRNLIGFAKKYDCRMVLPTLKSLARQFLDQYISPHYVFIIAAELDDIDLASDCIIKGTSWVWPKDSDRPDPPQWRTSDEVAESERESKGESNLGISRGAGVLEVTSGPIWELPRVPISYLVGLMKTGRMYMLTARGGDGVQASQDFKKIMKACQGK</sequence>
<dbReference type="SUPFAM" id="SSF54695">
    <property type="entry name" value="POZ domain"/>
    <property type="match status" value="1"/>
</dbReference>